<sequence>MRTRRSRFKSRWQARREGDRNMRAGLIPSRALQERRILHERSQQEKPKSEEDTEAWSLALHLLPTNSPVGLCSVSALPGCQSPKSPRCASKPKTKKIMYDTAENDDFDREEIATYEEVAKLYPRPGLQRPVVLIGPPGVGRNELKRRLIATDPDKYKTPIPYTSRPVRHGEVNGKEYFFVTREKMEEDVEAGKFIEFGEYKGNLYGTSAESVKSLVNAGYVCILNPHYQALKMLRTPQLKPYIVYIQPPSFETLKETRNAAYARSTFDENNSRGFTAHAKAVPVDDGIDIQATGPNKKPDALIFDFFQDDEFNEMIHSSKRIEFLYSHLFDEVIENADLSSAFEQLVRAVNRVETESLWVPASWVQ</sequence>
<dbReference type="InterPro" id="IPR008145">
    <property type="entry name" value="GK/Ca_channel_bsu"/>
</dbReference>
<dbReference type="EMBL" id="CAJPIN010002576">
    <property type="protein sequence ID" value="CAG2055511.1"/>
    <property type="molecule type" value="Genomic_DNA"/>
</dbReference>
<feature type="compositionally biased region" description="Basic residues" evidence="1">
    <location>
        <begin position="1"/>
        <end position="13"/>
    </location>
</feature>
<dbReference type="SUPFAM" id="SSF52540">
    <property type="entry name" value="P-loop containing nucleoside triphosphate hydrolases"/>
    <property type="match status" value="1"/>
</dbReference>
<reference evidence="3" key="1">
    <citation type="submission" date="2021-03" db="EMBL/GenBank/DDBJ databases">
        <authorList>
            <person name="Tran Van P."/>
        </authorList>
    </citation>
    <scope>NUCLEOTIDE SEQUENCE</scope>
</reference>
<feature type="domain" description="Guanylate kinase-like" evidence="2">
    <location>
        <begin position="128"/>
        <end position="351"/>
    </location>
</feature>
<gene>
    <name evidence="3" type="ORF">TPAB3V08_LOCUS2514</name>
</gene>
<accession>A0ABN7NRC3</accession>
<feature type="region of interest" description="Disordered" evidence="1">
    <location>
        <begin position="1"/>
        <end position="53"/>
    </location>
</feature>
<dbReference type="InterPro" id="IPR050716">
    <property type="entry name" value="MAGUK"/>
</dbReference>
<evidence type="ECO:0000259" key="2">
    <source>
        <dbReference type="PROSITE" id="PS50052"/>
    </source>
</evidence>
<name>A0ABN7NRC3_TIMPD</name>
<keyword evidence="4" id="KW-1185">Reference proteome</keyword>
<dbReference type="InterPro" id="IPR008144">
    <property type="entry name" value="Guanylate_kin-like_dom"/>
</dbReference>
<comment type="caution">
    <text evidence="3">The sequence shown here is derived from an EMBL/GenBank/DDBJ whole genome shotgun (WGS) entry which is preliminary data.</text>
</comment>
<evidence type="ECO:0000313" key="4">
    <source>
        <dbReference type="Proteomes" id="UP001153148"/>
    </source>
</evidence>
<evidence type="ECO:0000313" key="3">
    <source>
        <dbReference type="EMBL" id="CAG2055511.1"/>
    </source>
</evidence>
<dbReference type="PROSITE" id="PS50052">
    <property type="entry name" value="GUANYLATE_KINASE_2"/>
    <property type="match status" value="1"/>
</dbReference>
<protein>
    <recommendedName>
        <fullName evidence="2">Guanylate kinase-like domain-containing protein</fullName>
    </recommendedName>
</protein>
<dbReference type="Gene3D" id="3.40.50.300">
    <property type="entry name" value="P-loop containing nucleotide triphosphate hydrolases"/>
    <property type="match status" value="1"/>
</dbReference>
<feature type="compositionally biased region" description="Basic and acidic residues" evidence="1">
    <location>
        <begin position="32"/>
        <end position="50"/>
    </location>
</feature>
<dbReference type="InterPro" id="IPR027417">
    <property type="entry name" value="P-loop_NTPase"/>
</dbReference>
<dbReference type="PANTHER" id="PTHR23122">
    <property type="entry name" value="MEMBRANE-ASSOCIATED GUANYLATE KINASE MAGUK"/>
    <property type="match status" value="1"/>
</dbReference>
<proteinExistence type="predicted"/>
<dbReference type="CDD" id="cd00071">
    <property type="entry name" value="GMPK"/>
    <property type="match status" value="1"/>
</dbReference>
<dbReference type="PROSITE" id="PS00856">
    <property type="entry name" value="GUANYLATE_KINASE_1"/>
    <property type="match status" value="1"/>
</dbReference>
<evidence type="ECO:0000256" key="1">
    <source>
        <dbReference type="SAM" id="MobiDB-lite"/>
    </source>
</evidence>
<organism evidence="3 4">
    <name type="scientific">Timema podura</name>
    <name type="common">Walking stick</name>
    <dbReference type="NCBI Taxonomy" id="61482"/>
    <lineage>
        <taxon>Eukaryota</taxon>
        <taxon>Metazoa</taxon>
        <taxon>Ecdysozoa</taxon>
        <taxon>Arthropoda</taxon>
        <taxon>Hexapoda</taxon>
        <taxon>Insecta</taxon>
        <taxon>Pterygota</taxon>
        <taxon>Neoptera</taxon>
        <taxon>Polyneoptera</taxon>
        <taxon>Phasmatodea</taxon>
        <taxon>Timematodea</taxon>
        <taxon>Timematoidea</taxon>
        <taxon>Timematidae</taxon>
        <taxon>Timema</taxon>
    </lineage>
</organism>
<dbReference type="Proteomes" id="UP001153148">
    <property type="component" value="Unassembled WGS sequence"/>
</dbReference>
<dbReference type="Pfam" id="PF00625">
    <property type="entry name" value="Guanylate_kin"/>
    <property type="match status" value="1"/>
</dbReference>
<dbReference type="InterPro" id="IPR020590">
    <property type="entry name" value="Guanylate_kinase_CS"/>
</dbReference>
<dbReference type="SMART" id="SM00072">
    <property type="entry name" value="GuKc"/>
    <property type="match status" value="1"/>
</dbReference>